<dbReference type="Proteomes" id="UP000595519">
    <property type="component" value="Segment"/>
</dbReference>
<evidence type="ECO:0000256" key="1">
    <source>
        <dbReference type="SAM" id="MobiDB-lite"/>
    </source>
</evidence>
<evidence type="ECO:0000313" key="2">
    <source>
        <dbReference type="EMBL" id="QKE56021.1"/>
    </source>
</evidence>
<accession>A0A7S5W9I1</accession>
<name>A0A7S5W9I1_9CAUD</name>
<protein>
    <submittedName>
        <fullName evidence="2">Uncharacterized protein</fullName>
    </submittedName>
</protein>
<dbReference type="EMBL" id="MT416090">
    <property type="protein sequence ID" value="QKE56021.1"/>
    <property type="molecule type" value="Genomic_DNA"/>
</dbReference>
<feature type="region of interest" description="Disordered" evidence="1">
    <location>
        <begin position="42"/>
        <end position="74"/>
    </location>
</feature>
<proteinExistence type="predicted"/>
<reference evidence="2 3" key="1">
    <citation type="journal article" date="2021" name="MSphere">
        <title>A Novel N4-Like Bacteriophage Isolated from a Wastewater Source in South India with Activity against Several Multidrug-Resistant Clinical Pseudomonas aeruginosa Isolates.</title>
        <authorList>
            <person name="Menon N.D."/>
            <person name="Kumar M.S."/>
            <person name="Satheesh Babu T.G."/>
            <person name="Bose S."/>
            <person name="Vijayakumar G."/>
            <person name="Baswe M."/>
            <person name="Chatterjee M."/>
            <person name="D'Silva J.R."/>
            <person name="Shetty K."/>
            <person name="Haripriyan J."/>
            <person name="Kumar A."/>
            <person name="Nair S."/>
            <person name="Somanath P."/>
            <person name="Nair B.G."/>
            <person name="Nizet V."/>
            <person name="Kumar G.B."/>
        </authorList>
    </citation>
    <scope>NUCLEOTIDE SEQUENCE [LARGE SCALE GENOMIC DNA]</scope>
</reference>
<organism evidence="2 3">
    <name type="scientific">Pseudomonas phage vB_Pae_AM.P2</name>
    <dbReference type="NCBI Taxonomy" id="2731695"/>
    <lineage>
        <taxon>Viruses</taxon>
        <taxon>Duplodnaviria</taxon>
        <taxon>Heunggongvirae</taxon>
        <taxon>Uroviricota</taxon>
        <taxon>Caudoviricetes</taxon>
        <taxon>Schitoviridae</taxon>
        <taxon>Migulavirinae</taxon>
        <taxon>Luzseptimavirus</taxon>
        <taxon>Luzseptimavirus KPP21</taxon>
    </lineage>
</organism>
<sequence length="74" mass="8737">MHDHIPSIEVLLEELRHDEALRKKKRKEDLIRDPFSPTQIIFDDGWSIRPSKPKKSHETNHEGMGPRNKYGGHR</sequence>
<evidence type="ECO:0000313" key="3">
    <source>
        <dbReference type="Proteomes" id="UP000595519"/>
    </source>
</evidence>
<gene>
    <name evidence="2" type="ORF">AMP2_gp073</name>
</gene>